<keyword evidence="2 4" id="KW-0195">Cyclin</keyword>
<dbReference type="InterPro" id="IPR036915">
    <property type="entry name" value="Cyclin-like_sf"/>
</dbReference>
<feature type="domain" description="Cyclin-like" evidence="5">
    <location>
        <begin position="66"/>
        <end position="150"/>
    </location>
</feature>
<dbReference type="InterPro" id="IPR013763">
    <property type="entry name" value="Cyclin-like_dom"/>
</dbReference>
<dbReference type="FunFam" id="1.10.472.10:FF:000001">
    <property type="entry name" value="G2/mitotic-specific cyclin"/>
    <property type="match status" value="1"/>
</dbReference>
<dbReference type="SMART" id="SM01332">
    <property type="entry name" value="Cyclin_C"/>
    <property type="match status" value="1"/>
</dbReference>
<dbReference type="Proteomes" id="UP000664859">
    <property type="component" value="Unassembled WGS sequence"/>
</dbReference>
<evidence type="ECO:0000256" key="2">
    <source>
        <dbReference type="ARBA" id="ARBA00023127"/>
    </source>
</evidence>
<protein>
    <submittedName>
        <fullName evidence="7">Cyclin-like protein</fullName>
    </submittedName>
</protein>
<evidence type="ECO:0000313" key="7">
    <source>
        <dbReference type="EMBL" id="KAG5186191.1"/>
    </source>
</evidence>
<comment type="caution">
    <text evidence="7">The sequence shown here is derived from an EMBL/GenBank/DDBJ whole genome shotgun (WGS) entry which is preliminary data.</text>
</comment>
<dbReference type="Gene3D" id="1.10.472.10">
    <property type="entry name" value="Cyclin-like"/>
    <property type="match status" value="2"/>
</dbReference>
<dbReference type="Pfam" id="PF02984">
    <property type="entry name" value="Cyclin_C"/>
    <property type="match status" value="1"/>
</dbReference>
<evidence type="ECO:0000313" key="8">
    <source>
        <dbReference type="Proteomes" id="UP000664859"/>
    </source>
</evidence>
<dbReference type="EMBL" id="JAFCMP010000113">
    <property type="protein sequence ID" value="KAG5186191.1"/>
    <property type="molecule type" value="Genomic_DNA"/>
</dbReference>
<dbReference type="InterPro" id="IPR039361">
    <property type="entry name" value="Cyclin"/>
</dbReference>
<accession>A0A836CJX2</accession>
<feature type="domain" description="Cyclin C-terminal" evidence="6">
    <location>
        <begin position="159"/>
        <end position="283"/>
    </location>
</feature>
<evidence type="ECO:0000259" key="6">
    <source>
        <dbReference type="SMART" id="SM01332"/>
    </source>
</evidence>
<keyword evidence="1" id="KW-0132">Cell division</keyword>
<dbReference type="Pfam" id="PF00134">
    <property type="entry name" value="Cyclin_N"/>
    <property type="match status" value="1"/>
</dbReference>
<evidence type="ECO:0000259" key="5">
    <source>
        <dbReference type="SMART" id="SM00385"/>
    </source>
</evidence>
<comment type="similarity">
    <text evidence="4">Belongs to the cyclin family.</text>
</comment>
<organism evidence="7 8">
    <name type="scientific">Tribonema minus</name>
    <dbReference type="NCBI Taxonomy" id="303371"/>
    <lineage>
        <taxon>Eukaryota</taxon>
        <taxon>Sar</taxon>
        <taxon>Stramenopiles</taxon>
        <taxon>Ochrophyta</taxon>
        <taxon>PX clade</taxon>
        <taxon>Xanthophyceae</taxon>
        <taxon>Tribonematales</taxon>
        <taxon>Tribonemataceae</taxon>
        <taxon>Tribonema</taxon>
    </lineage>
</organism>
<sequence length="337" mass="35501">MLQQALQNCTFSVTVGDEHDLNVAFLQCYGQHYVAWLYVQELQLRPADYMHRQPNVGANSRSTVVDWLVEVCGSYKLGASTLFLCVELLDRSLTALCTARCDLQRLACACLLLAAKHEEEQAPSSSALACISDNAFSRAGVLRTEAQVLVALEFRVSCATPYQYAALYCAAAGCDARQARLCLYILELSLLDYTLVHTYVPSLRAAAAAFLARATMCTSAAAAAGAAWPPTAARFSGYGAAQLEACARRMHALHEGAEDALLRAVREKHARPGALRVAALCCASDAHLRCALRGSADAAAAAAAAAAKAAAPAPAVAVAAAATAAATAMTMATRLQQ</sequence>
<evidence type="ECO:0000256" key="3">
    <source>
        <dbReference type="ARBA" id="ARBA00023306"/>
    </source>
</evidence>
<dbReference type="AlphaFoldDB" id="A0A836CJX2"/>
<keyword evidence="3" id="KW-0131">Cell cycle</keyword>
<dbReference type="SMART" id="SM00385">
    <property type="entry name" value="CYCLIN"/>
    <property type="match status" value="2"/>
</dbReference>
<keyword evidence="8" id="KW-1185">Reference proteome</keyword>
<feature type="domain" description="Cyclin-like" evidence="5">
    <location>
        <begin position="163"/>
        <end position="252"/>
    </location>
</feature>
<evidence type="ECO:0000256" key="4">
    <source>
        <dbReference type="RuleBase" id="RU000383"/>
    </source>
</evidence>
<dbReference type="SUPFAM" id="SSF47954">
    <property type="entry name" value="Cyclin-like"/>
    <property type="match status" value="2"/>
</dbReference>
<dbReference type="OrthoDB" id="5590282at2759"/>
<name>A0A836CJX2_9STRA</name>
<evidence type="ECO:0000256" key="1">
    <source>
        <dbReference type="ARBA" id="ARBA00022618"/>
    </source>
</evidence>
<dbReference type="InterPro" id="IPR004367">
    <property type="entry name" value="Cyclin_C-dom"/>
</dbReference>
<dbReference type="GO" id="GO:0051301">
    <property type="term" value="P:cell division"/>
    <property type="evidence" value="ECO:0007669"/>
    <property type="project" value="UniProtKB-KW"/>
</dbReference>
<proteinExistence type="inferred from homology"/>
<gene>
    <name evidence="7" type="ORF">JKP88DRAFT_162345</name>
</gene>
<dbReference type="PANTHER" id="PTHR10177">
    <property type="entry name" value="CYCLINS"/>
    <property type="match status" value="1"/>
</dbReference>
<reference evidence="7" key="1">
    <citation type="submission" date="2021-02" db="EMBL/GenBank/DDBJ databases">
        <title>First Annotated Genome of the Yellow-green Alga Tribonema minus.</title>
        <authorList>
            <person name="Mahan K.M."/>
        </authorList>
    </citation>
    <scope>NUCLEOTIDE SEQUENCE</scope>
    <source>
        <strain evidence="7">UTEX B ZZ1240</strain>
    </source>
</reference>
<dbReference type="InterPro" id="IPR006671">
    <property type="entry name" value="Cyclin_N"/>
</dbReference>